<dbReference type="EMBL" id="CP015267">
    <property type="protein sequence ID" value="ASL14448.1"/>
    <property type="molecule type" value="Genomic_DNA"/>
</dbReference>
<dbReference type="AlphaFoldDB" id="A0A220XSU6"/>
<dbReference type="Proteomes" id="UP000198286">
    <property type="component" value="Chromosome"/>
</dbReference>
<proteinExistence type="predicted"/>
<gene>
    <name evidence="1" type="primary">lpqS_2</name>
    <name evidence="1" type="ORF">MYCOZU2_02029</name>
</gene>
<protein>
    <submittedName>
        <fullName evidence="1">Lipoprotein LpqS</fullName>
    </submittedName>
</protein>
<sequence>MSAAQDLHRPLRAVSIYRTKDHDCRQGRRTDETESGKRRFAWKSNVWRTSSAWRGTGRGYTLGRVDVPQVRAGFASLGVSSTRGRIARSRNTSVGPWLRSIFVVAAVVWGLVAVGAHAGLASGDHHAVHPPHALLTAVGAEFAVDVGHAHLVDGSGSSHHPEQFASAVLPRSATALAGLALVVAVVATVMGVLAGVAVSAGRGPPFGLASVVTGRDRLTRFCLARR</sequence>
<accession>A0A220XSU6</accession>
<organism evidence="1 2">
    <name type="scientific">Mycobacterium intracellulare subsp. chimaera</name>
    <dbReference type="NCBI Taxonomy" id="222805"/>
    <lineage>
        <taxon>Bacteria</taxon>
        <taxon>Bacillati</taxon>
        <taxon>Actinomycetota</taxon>
        <taxon>Actinomycetes</taxon>
        <taxon>Mycobacteriales</taxon>
        <taxon>Mycobacteriaceae</taxon>
        <taxon>Mycobacterium</taxon>
        <taxon>Mycobacterium avium complex (MAC)</taxon>
    </lineage>
</organism>
<keyword evidence="1" id="KW-0449">Lipoprotein</keyword>
<dbReference type="InterPro" id="IPR058714">
    <property type="entry name" value="LpqS"/>
</dbReference>
<reference evidence="1 2" key="1">
    <citation type="journal article" date="2017" name="Lancet Infect. Dis.">
        <title>Global outbreak of severe Mycobacterium chimaera disease after cardiac surgery: a molecular epidemiological study.</title>
        <authorList>
            <person name="van Ingen J."/>
            <person name="Kohl T."/>
            <person name="Kranzer K."/>
            <person name="Hasse B."/>
            <person name="Keller P."/>
            <person name="Szafranska A."/>
            <person name="Hillemann D."/>
            <person name="Chand M."/>
            <person name="Schreiber P."/>
            <person name="Sommerstein R."/>
            <person name="Berger C."/>
            <person name="Genoni M."/>
            <person name="Ruegg C."/>
            <person name="Troillet N."/>
            <person name="Widmer A.F."/>
            <person name="Becker S.L."/>
            <person name="Herrmann M."/>
            <person name="Eckmanns T."/>
            <person name="Haller S."/>
            <person name="Hoeller C."/>
            <person name="Debast S.B."/>
            <person name="Wolfhagen M.J."/>
            <person name="Hopman J."/>
            <person name="Kluytmans J."/>
            <person name="Langelaar M."/>
            <person name="Notermans D.W."/>
            <person name="ten Oever J."/>
            <person name="van den Barselaar P."/>
            <person name="Vonk A.B.A."/>
            <person name="Vos M.C."/>
            <person name="Ahmed N."/>
            <person name="Brown T."/>
            <person name="Crook D."/>
            <person name="Lamagni T."/>
            <person name="Phin N."/>
            <person name="Smith E.G."/>
            <person name="Zambon M."/>
            <person name="Serr A."/>
            <person name="Goetting T."/>
            <person name="Ebner W."/>
            <person name="Thuermer A."/>
            <person name="Utpatel C."/>
            <person name="Sproer C."/>
            <person name="Bunk B."/>
            <person name="Nubel U."/>
            <person name="Bloemberg G."/>
            <person name="Bottger E."/>
            <person name="Niemann S."/>
            <person name="Wagner D."/>
            <person name="Sax H."/>
        </authorList>
    </citation>
    <scope>NUCLEOTIDE SEQUENCE [LARGE SCALE GENOMIC DNA]</scope>
    <source>
        <strain evidence="1 2">ZUERICH-2</strain>
    </source>
</reference>
<evidence type="ECO:0000313" key="1">
    <source>
        <dbReference type="EMBL" id="ASL14448.1"/>
    </source>
</evidence>
<evidence type="ECO:0000313" key="2">
    <source>
        <dbReference type="Proteomes" id="UP000198286"/>
    </source>
</evidence>
<name>A0A220XSU6_MYCIT</name>
<dbReference type="Pfam" id="PF26327">
    <property type="entry name" value="LpqS"/>
    <property type="match status" value="1"/>
</dbReference>